<comment type="caution">
    <text evidence="2">The sequence shown here is derived from an EMBL/GenBank/DDBJ whole genome shotgun (WGS) entry which is preliminary data.</text>
</comment>
<sequence>MVPPPSINRLKDLPVHLIHQKILPRLPFKYLNRCKCISKEMYSLISTDAEFAAEQSRSADTSSSGLVYMTHSGLSFFSNLTLVGVPDPSLDFLNPNSRDIILVSSTNGLLLLFGEFRGKMSLCVCNPATKDTVFVPNVVGKKYCRIEMGLVYDPCELPDRFTIVDPLLHKQRDGLMYKFDVFHSDTGKWTRSSQSIYIDTISEAAKALCAKGLIYWCCGKYILWYDVKRDIAGSLSLPVIEGKAIKGVTDVGIYAGEITCCRAWSGGIEVWSLTRGSHWDRIHAASWDSMVDALDFCLGMQLRHKSLSDIFYKRRIIRPVGFDGHFVYIAVRVKYEDKTEKLFSWETKTGRVEKKGVITIIGSWRADQAFNYANSMARVPQIFNVTT</sequence>
<evidence type="ECO:0000313" key="2">
    <source>
        <dbReference type="EMBL" id="KAF3342111.1"/>
    </source>
</evidence>
<dbReference type="PANTHER" id="PTHR35546:SF111">
    <property type="entry name" value="OS12G0275600 PROTEIN"/>
    <property type="match status" value="1"/>
</dbReference>
<gene>
    <name evidence="2" type="ORF">FCM35_KLT00749</name>
</gene>
<evidence type="ECO:0000259" key="1">
    <source>
        <dbReference type="Pfam" id="PF07734"/>
    </source>
</evidence>
<protein>
    <submittedName>
        <fullName evidence="2">Putative F-box protein</fullName>
    </submittedName>
</protein>
<feature type="domain" description="F-box associated beta-propeller type 1" evidence="1">
    <location>
        <begin position="97"/>
        <end position="243"/>
    </location>
</feature>
<accession>A0A833RUR4</accession>
<dbReference type="Pfam" id="PF07734">
    <property type="entry name" value="FBA_1"/>
    <property type="match status" value="1"/>
</dbReference>
<evidence type="ECO:0000313" key="3">
    <source>
        <dbReference type="Proteomes" id="UP000623129"/>
    </source>
</evidence>
<dbReference type="InterPro" id="IPR055290">
    <property type="entry name" value="At3g26010-like"/>
</dbReference>
<dbReference type="AlphaFoldDB" id="A0A833RUR4"/>
<organism evidence="2 3">
    <name type="scientific">Carex littledalei</name>
    <dbReference type="NCBI Taxonomy" id="544730"/>
    <lineage>
        <taxon>Eukaryota</taxon>
        <taxon>Viridiplantae</taxon>
        <taxon>Streptophyta</taxon>
        <taxon>Embryophyta</taxon>
        <taxon>Tracheophyta</taxon>
        <taxon>Spermatophyta</taxon>
        <taxon>Magnoliopsida</taxon>
        <taxon>Liliopsida</taxon>
        <taxon>Poales</taxon>
        <taxon>Cyperaceae</taxon>
        <taxon>Cyperoideae</taxon>
        <taxon>Cariceae</taxon>
        <taxon>Carex</taxon>
        <taxon>Carex subgen. Euthyceras</taxon>
    </lineage>
</organism>
<proteinExistence type="predicted"/>
<dbReference type="EMBL" id="SWLB01000001">
    <property type="protein sequence ID" value="KAF3342111.1"/>
    <property type="molecule type" value="Genomic_DNA"/>
</dbReference>
<reference evidence="2" key="1">
    <citation type="submission" date="2020-01" db="EMBL/GenBank/DDBJ databases">
        <title>Genome sequence of Kobresia littledalei, the first chromosome-level genome in the family Cyperaceae.</title>
        <authorList>
            <person name="Qu G."/>
        </authorList>
    </citation>
    <scope>NUCLEOTIDE SEQUENCE</scope>
    <source>
        <strain evidence="2">C.B.Clarke</strain>
        <tissue evidence="2">Leaf</tissue>
    </source>
</reference>
<name>A0A833RUR4_9POAL</name>
<dbReference type="InterPro" id="IPR006527">
    <property type="entry name" value="F-box-assoc_dom_typ1"/>
</dbReference>
<dbReference type="PANTHER" id="PTHR35546">
    <property type="entry name" value="F-BOX PROTEIN INTERACTION DOMAIN PROTEIN-RELATED"/>
    <property type="match status" value="1"/>
</dbReference>
<dbReference type="SUPFAM" id="SSF81383">
    <property type="entry name" value="F-box domain"/>
    <property type="match status" value="1"/>
</dbReference>
<dbReference type="OrthoDB" id="765391at2759"/>
<keyword evidence="3" id="KW-1185">Reference proteome</keyword>
<dbReference type="InterPro" id="IPR036047">
    <property type="entry name" value="F-box-like_dom_sf"/>
</dbReference>
<dbReference type="Proteomes" id="UP000623129">
    <property type="component" value="Unassembled WGS sequence"/>
</dbReference>